<dbReference type="SUPFAM" id="SSF63491">
    <property type="entry name" value="BAG domain"/>
    <property type="match status" value="1"/>
</dbReference>
<proteinExistence type="predicted"/>
<name>A0A5C3MNX9_9AGAM</name>
<dbReference type="Proteomes" id="UP000305948">
    <property type="component" value="Unassembled WGS sequence"/>
</dbReference>
<dbReference type="AlphaFoldDB" id="A0A5C3MNX9"/>
<gene>
    <name evidence="1" type="ORF">OE88DRAFT_1667469</name>
</gene>
<reference evidence="1 2" key="1">
    <citation type="journal article" date="2019" name="Nat. Ecol. Evol.">
        <title>Megaphylogeny resolves global patterns of mushroom evolution.</title>
        <authorList>
            <person name="Varga T."/>
            <person name="Krizsan K."/>
            <person name="Foldi C."/>
            <person name="Dima B."/>
            <person name="Sanchez-Garcia M."/>
            <person name="Sanchez-Ramirez S."/>
            <person name="Szollosi G.J."/>
            <person name="Szarkandi J.G."/>
            <person name="Papp V."/>
            <person name="Albert L."/>
            <person name="Andreopoulos W."/>
            <person name="Angelini C."/>
            <person name="Antonin V."/>
            <person name="Barry K.W."/>
            <person name="Bougher N.L."/>
            <person name="Buchanan P."/>
            <person name="Buyck B."/>
            <person name="Bense V."/>
            <person name="Catcheside P."/>
            <person name="Chovatia M."/>
            <person name="Cooper J."/>
            <person name="Damon W."/>
            <person name="Desjardin D."/>
            <person name="Finy P."/>
            <person name="Geml J."/>
            <person name="Haridas S."/>
            <person name="Hughes K."/>
            <person name="Justo A."/>
            <person name="Karasinski D."/>
            <person name="Kautmanova I."/>
            <person name="Kiss B."/>
            <person name="Kocsube S."/>
            <person name="Kotiranta H."/>
            <person name="LaButti K.M."/>
            <person name="Lechner B.E."/>
            <person name="Liimatainen K."/>
            <person name="Lipzen A."/>
            <person name="Lukacs Z."/>
            <person name="Mihaltcheva S."/>
            <person name="Morgado L.N."/>
            <person name="Niskanen T."/>
            <person name="Noordeloos M.E."/>
            <person name="Ohm R.A."/>
            <person name="Ortiz-Santana B."/>
            <person name="Ovrebo C."/>
            <person name="Racz N."/>
            <person name="Riley R."/>
            <person name="Savchenko A."/>
            <person name="Shiryaev A."/>
            <person name="Soop K."/>
            <person name="Spirin V."/>
            <person name="Szebenyi C."/>
            <person name="Tomsovsky M."/>
            <person name="Tulloss R.E."/>
            <person name="Uehling J."/>
            <person name="Grigoriev I.V."/>
            <person name="Vagvolgyi C."/>
            <person name="Papp T."/>
            <person name="Martin F.M."/>
            <person name="Miettinen O."/>
            <person name="Hibbett D.S."/>
            <person name="Nagy L.G."/>
        </authorList>
    </citation>
    <scope>NUCLEOTIDE SEQUENCE [LARGE SCALE GENOMIC DNA]</scope>
    <source>
        <strain evidence="1 2">OMC1185</strain>
    </source>
</reference>
<dbReference type="InterPro" id="IPR036533">
    <property type="entry name" value="BAG_dom_sf"/>
</dbReference>
<protein>
    <recommendedName>
        <fullName evidence="3">BAG domain-containing protein</fullName>
    </recommendedName>
</protein>
<dbReference type="EMBL" id="ML213529">
    <property type="protein sequence ID" value="TFK46485.1"/>
    <property type="molecule type" value="Genomic_DNA"/>
</dbReference>
<evidence type="ECO:0000313" key="2">
    <source>
        <dbReference type="Proteomes" id="UP000305948"/>
    </source>
</evidence>
<organism evidence="1 2">
    <name type="scientific">Heliocybe sulcata</name>
    <dbReference type="NCBI Taxonomy" id="5364"/>
    <lineage>
        <taxon>Eukaryota</taxon>
        <taxon>Fungi</taxon>
        <taxon>Dikarya</taxon>
        <taxon>Basidiomycota</taxon>
        <taxon>Agaricomycotina</taxon>
        <taxon>Agaricomycetes</taxon>
        <taxon>Gloeophyllales</taxon>
        <taxon>Gloeophyllaceae</taxon>
        <taxon>Heliocybe</taxon>
    </lineage>
</organism>
<keyword evidence="2" id="KW-1185">Reference proteome</keyword>
<evidence type="ECO:0008006" key="3">
    <source>
        <dbReference type="Google" id="ProtNLM"/>
    </source>
</evidence>
<sequence>MSAEVDRLEATLSQILNAFVPPALIDVVGPRGELIAVALSEADSAAKVWPPGRALPADAPTLPHTTNNAPIHAFTDRLSRLLEELDGVETRNDDKVKIRRKDVVRMAVDELDVTDEWIKRILSIYKYGLDGNRAVGGVSSCSFSCVCSSCCRRARLWRQRAASLQGIIQLRCI</sequence>
<dbReference type="GO" id="GO:0051087">
    <property type="term" value="F:protein-folding chaperone binding"/>
    <property type="evidence" value="ECO:0007669"/>
    <property type="project" value="InterPro"/>
</dbReference>
<accession>A0A5C3MNX9</accession>
<dbReference type="Gene3D" id="1.20.58.120">
    <property type="entry name" value="BAG domain"/>
    <property type="match status" value="1"/>
</dbReference>
<dbReference type="OrthoDB" id="333905at2759"/>
<evidence type="ECO:0000313" key="1">
    <source>
        <dbReference type="EMBL" id="TFK46485.1"/>
    </source>
</evidence>